<reference evidence="6 7" key="1">
    <citation type="journal article" date="2018" name="Nat. Ecol. Evol.">
        <title>Genomic signatures of mitonuclear coevolution across populations of Tigriopus californicus.</title>
        <authorList>
            <person name="Barreto F.S."/>
            <person name="Watson E.T."/>
            <person name="Lima T.G."/>
            <person name="Willett C.S."/>
            <person name="Edmands S."/>
            <person name="Li W."/>
            <person name="Burton R.S."/>
        </authorList>
    </citation>
    <scope>NUCLEOTIDE SEQUENCE [LARGE SCALE GENOMIC DNA]</scope>
    <source>
        <strain evidence="6 7">San Diego</strain>
    </source>
</reference>
<sequence length="288" mass="32155">MSSSAVNLRVKVHPSVLFQITDAYERRPADNQRVVGTLLGTVDKESVEVSNCFTVPHKEGGEVQFDLQHATSMYELNKKVNPQEVLVGWFATGSSITNHSVLIHEYYDRETKNPIHLTLDTTLNACKMNMKAYVCVPIGVPGATSGSMFTSVPVEVLASGAEVTGLDLLHKTKFTKLRQVEPMPDLVRVSEGVTKLEYMLDAVTKYVEAVLSGQETPDNSVGRKLLDLVNSVPKMTPDEFEKMLNSNMKDLLMVIYLTQLTKTQLQLHEKLFAVSVNQLKDYQKLLHE</sequence>
<evidence type="ECO:0000313" key="6">
    <source>
        <dbReference type="EMBL" id="TRY79550.1"/>
    </source>
</evidence>
<dbReference type="GO" id="GO:0003743">
    <property type="term" value="F:translation initiation factor activity"/>
    <property type="evidence" value="ECO:0007669"/>
    <property type="project" value="UniProtKB-UniRule"/>
</dbReference>
<name>A0A553PPF3_TIGCA</name>
<dbReference type="Pfam" id="PF01398">
    <property type="entry name" value="JAB"/>
    <property type="match status" value="1"/>
</dbReference>
<dbReference type="GO" id="GO:0001732">
    <property type="term" value="P:formation of cytoplasmic translation initiation complex"/>
    <property type="evidence" value="ECO:0007669"/>
    <property type="project" value="UniProtKB-UniRule"/>
</dbReference>
<keyword evidence="3 4" id="KW-0648">Protein biosynthesis</keyword>
<dbReference type="OMA" id="EYFVHFH"/>
<dbReference type="Gene3D" id="3.40.140.10">
    <property type="entry name" value="Cytidine Deaminase, domain 2"/>
    <property type="match status" value="1"/>
</dbReference>
<dbReference type="GO" id="GO:0016282">
    <property type="term" value="C:eukaryotic 43S preinitiation complex"/>
    <property type="evidence" value="ECO:0007669"/>
    <property type="project" value="UniProtKB-UniRule"/>
</dbReference>
<dbReference type="GO" id="GO:0031369">
    <property type="term" value="F:translation initiation factor binding"/>
    <property type="evidence" value="ECO:0007669"/>
    <property type="project" value="InterPro"/>
</dbReference>
<dbReference type="PROSITE" id="PS50249">
    <property type="entry name" value="MPN"/>
    <property type="match status" value="1"/>
</dbReference>
<comment type="function">
    <text evidence="4">Component of the eukaryotic translation initiation factor 3 (eIF-3) complex, which is involved in protein synthesis of a specialized repertoire of mRNAs and, together with other initiation factors, stimulates binding of mRNA and methionyl-tRNAi to the 40S ribosome. The eIF-3 complex specifically targets and initiates translation of a subset of mRNAs involved in cell proliferation.</text>
</comment>
<evidence type="ECO:0000256" key="3">
    <source>
        <dbReference type="ARBA" id="ARBA00022917"/>
    </source>
</evidence>
<evidence type="ECO:0000313" key="7">
    <source>
        <dbReference type="Proteomes" id="UP000318571"/>
    </source>
</evidence>
<dbReference type="Proteomes" id="UP000318571">
    <property type="component" value="Chromosome 6"/>
</dbReference>
<dbReference type="InterPro" id="IPR037518">
    <property type="entry name" value="MPN"/>
</dbReference>
<dbReference type="EMBL" id="VCGU01000002">
    <property type="protein sequence ID" value="TRY79550.1"/>
    <property type="molecule type" value="Genomic_DNA"/>
</dbReference>
<dbReference type="InterPro" id="IPR024969">
    <property type="entry name" value="EIF3F/CSN6-like_C"/>
</dbReference>
<dbReference type="CDD" id="cd08064">
    <property type="entry name" value="MPN_eIF3f"/>
    <property type="match status" value="1"/>
</dbReference>
<keyword evidence="2 4" id="KW-0396">Initiation factor</keyword>
<dbReference type="GO" id="GO:0033290">
    <property type="term" value="C:eukaryotic 48S preinitiation complex"/>
    <property type="evidence" value="ECO:0007669"/>
    <property type="project" value="UniProtKB-UniRule"/>
</dbReference>
<comment type="subunit">
    <text evidence="4">Component of the eukaryotic translation initiation factor 3 (eIF-3) complex.</text>
</comment>
<dbReference type="Pfam" id="PF13012">
    <property type="entry name" value="MitMem_reg"/>
    <property type="match status" value="1"/>
</dbReference>
<dbReference type="SMART" id="SM00232">
    <property type="entry name" value="JAB_MPN"/>
    <property type="match status" value="1"/>
</dbReference>
<dbReference type="InterPro" id="IPR027531">
    <property type="entry name" value="eIF3f"/>
</dbReference>
<feature type="domain" description="MPN" evidence="5">
    <location>
        <begin position="10"/>
        <end position="139"/>
    </location>
</feature>
<protein>
    <recommendedName>
        <fullName evidence="4">Eukaryotic translation initiation factor 3 subunit F</fullName>
        <shortName evidence="4">eIF3f</shortName>
    </recommendedName>
    <alternativeName>
        <fullName evidence="4">Eukaryotic translation initiation factor 3 subunit 5</fullName>
    </alternativeName>
</protein>
<keyword evidence="7" id="KW-1185">Reference proteome</keyword>
<dbReference type="STRING" id="6832.A0A553PPF3"/>
<evidence type="ECO:0000256" key="4">
    <source>
        <dbReference type="HAMAP-Rule" id="MF_03005"/>
    </source>
</evidence>
<dbReference type="InterPro" id="IPR000555">
    <property type="entry name" value="JAMM/MPN+_dom"/>
</dbReference>
<gene>
    <name evidence="6" type="ORF">TCAL_12404</name>
</gene>
<organism evidence="6 7">
    <name type="scientific">Tigriopus californicus</name>
    <name type="common">Marine copepod</name>
    <dbReference type="NCBI Taxonomy" id="6832"/>
    <lineage>
        <taxon>Eukaryota</taxon>
        <taxon>Metazoa</taxon>
        <taxon>Ecdysozoa</taxon>
        <taxon>Arthropoda</taxon>
        <taxon>Crustacea</taxon>
        <taxon>Multicrustacea</taxon>
        <taxon>Hexanauplia</taxon>
        <taxon>Copepoda</taxon>
        <taxon>Harpacticoida</taxon>
        <taxon>Harpacticidae</taxon>
        <taxon>Tigriopus</taxon>
    </lineage>
</organism>
<keyword evidence="1 4" id="KW-0963">Cytoplasm</keyword>
<dbReference type="GO" id="GO:0071541">
    <property type="term" value="C:eukaryotic translation initiation factor 3 complex, eIF3m"/>
    <property type="evidence" value="ECO:0007669"/>
    <property type="project" value="TreeGrafter"/>
</dbReference>
<comment type="caution">
    <text evidence="6">The sequence shown here is derived from an EMBL/GenBank/DDBJ whole genome shotgun (WGS) entry which is preliminary data.</text>
</comment>
<evidence type="ECO:0000256" key="1">
    <source>
        <dbReference type="ARBA" id="ARBA00022490"/>
    </source>
</evidence>
<dbReference type="AlphaFoldDB" id="A0A553PPF3"/>
<accession>A0A553PPF3</accession>
<comment type="subcellular location">
    <subcellularLocation>
        <location evidence="4">Cytoplasm</location>
    </subcellularLocation>
</comment>
<dbReference type="HAMAP" id="MF_03005">
    <property type="entry name" value="eIF3f"/>
    <property type="match status" value="1"/>
</dbReference>
<evidence type="ECO:0000256" key="2">
    <source>
        <dbReference type="ARBA" id="ARBA00022540"/>
    </source>
</evidence>
<dbReference type="GO" id="GO:0008237">
    <property type="term" value="F:metallopeptidase activity"/>
    <property type="evidence" value="ECO:0007669"/>
    <property type="project" value="InterPro"/>
</dbReference>
<comment type="similarity">
    <text evidence="4">Belongs to the eIF-3 subunit F family.</text>
</comment>
<dbReference type="PANTHER" id="PTHR10540">
    <property type="entry name" value="EUKARYOTIC TRANSLATION INITIATION FACTOR 3 SUBUNIT F-RELATED"/>
    <property type="match status" value="1"/>
</dbReference>
<dbReference type="OrthoDB" id="25498at2759"/>
<dbReference type="PANTHER" id="PTHR10540:SF6">
    <property type="entry name" value="EUKARYOTIC TRANSLATION INITIATION FACTOR 3 SUBUNIT F"/>
    <property type="match status" value="1"/>
</dbReference>
<evidence type="ECO:0000259" key="5">
    <source>
        <dbReference type="PROSITE" id="PS50249"/>
    </source>
</evidence>
<proteinExistence type="inferred from homology"/>